<dbReference type="GO" id="GO:0070059">
    <property type="term" value="P:intrinsic apoptotic signaling pathway in response to endoplasmic reticulum stress"/>
    <property type="evidence" value="ECO:0000318"/>
    <property type="project" value="GO_Central"/>
</dbReference>
<evidence type="ECO:0000256" key="1">
    <source>
        <dbReference type="SAM" id="SignalP"/>
    </source>
</evidence>
<dbReference type="InterPro" id="IPR000719">
    <property type="entry name" value="Prot_kinase_dom"/>
</dbReference>
<evidence type="ECO:0000313" key="4">
    <source>
        <dbReference type="EnsemblPlants" id="AET03527"/>
    </source>
</evidence>
<sequence>MKVLPWFLFLFLFSFFQDCCCVHAPPPNKATKLIPTKLFATPDGTIYFVANYENGRTRILWSFSTGSPTYSSYQAPGATDFLECEDDWSLYMQDEYYGKLIILQSIGEVVDLAPMISYKGEATIGSKKITSFQVDAKTGSVSTNSKNFAGLRNLNASKPLLINIYRKDLFLKYDGPTSGSGFWNLTVAEFDAVLLCQHLTTFHIEDLNFKMPYPCKKKQKVFKLNKNFLLESLISESSHGAYHGKDTLSMPASDRMIQLQPNYDRFFNNHDGNMAMPPTPFPQQNDYKRKDKLRQPLTEISDLPGHAYLNKKSGWPTPSPTMFVILLVVVSHYCYLVVKGIKYKYIPKDTNREVSMNFNEGVDGEIIGELFVSKKEIGRGRRRTNATAVLHDGQSVAVKRLLKSRHSVALNEIKKLVSDHHQNIVRLYGVEYDEDFIYLALERCTCNLNDLVQVESGKDTTEYLWKKNDHPSPLLLKLMRGIVAGVVHLHKLGIIHGNLKPQNVLIIKDRSLSVKLSDMAITRHVPGKSVFAKSYCTGWHAPEQQQGTETRAVDIFSLGCILFFCLTKGSHPFGDDHLWRESNILNDRKDLSLVEFIPEAEDLISCLLNPDQNLRPNAAEVLQHPFFRNSQKRVSFLLDTGDKTELIDDPIVVKEHQIF</sequence>
<dbReference type="GO" id="GO:0036498">
    <property type="term" value="P:IRE1-mediated unfolded protein response"/>
    <property type="evidence" value="ECO:0000318"/>
    <property type="project" value="GO_Central"/>
</dbReference>
<evidence type="ECO:0000259" key="2">
    <source>
        <dbReference type="PROSITE" id="PS50011"/>
    </source>
</evidence>
<dbReference type="EnsemblPlants" id="AET03527">
    <property type="protein sequence ID" value="AET03527"/>
    <property type="gene ID" value="MTR_8g072590"/>
</dbReference>
<dbReference type="Proteomes" id="UP000002051">
    <property type="component" value="Chromosome 8"/>
</dbReference>
<feature type="signal peptide" evidence="1">
    <location>
        <begin position="1"/>
        <end position="21"/>
    </location>
</feature>
<keyword evidence="3" id="KW-0418">Kinase</keyword>
<dbReference type="InterPro" id="IPR011009">
    <property type="entry name" value="Kinase-like_dom_sf"/>
</dbReference>
<proteinExistence type="predicted"/>
<dbReference type="EMBL" id="CM001224">
    <property type="protein sequence ID" value="AET03527.1"/>
    <property type="molecule type" value="Genomic_DNA"/>
</dbReference>
<dbReference type="GO" id="GO:0005524">
    <property type="term" value="F:ATP binding"/>
    <property type="evidence" value="ECO:0007669"/>
    <property type="project" value="InterPro"/>
</dbReference>
<evidence type="ECO:0000313" key="5">
    <source>
        <dbReference type="Proteomes" id="UP000002051"/>
    </source>
</evidence>
<dbReference type="GO" id="GO:0004521">
    <property type="term" value="F:RNA endonuclease activity"/>
    <property type="evidence" value="ECO:0000318"/>
    <property type="project" value="GO_Central"/>
</dbReference>
<dbReference type="PaxDb" id="3880-AET03527"/>
<dbReference type="SUPFAM" id="SSF56112">
    <property type="entry name" value="Protein kinase-like (PK-like)"/>
    <property type="match status" value="1"/>
</dbReference>
<dbReference type="PANTHER" id="PTHR13954:SF26">
    <property type="entry name" value="SERINE_THREONINE KINASE DOMAIN PROTEIN"/>
    <property type="match status" value="1"/>
</dbReference>
<dbReference type="Gene3D" id="1.10.510.10">
    <property type="entry name" value="Transferase(Phosphotransferase) domain 1"/>
    <property type="match status" value="1"/>
</dbReference>
<evidence type="ECO:0000313" key="3">
    <source>
        <dbReference type="EMBL" id="AET03527.1"/>
    </source>
</evidence>
<keyword evidence="1" id="KW-0732">Signal</keyword>
<dbReference type="GO" id="GO:0051082">
    <property type="term" value="F:unfolded protein binding"/>
    <property type="evidence" value="ECO:0000318"/>
    <property type="project" value="GO_Central"/>
</dbReference>
<gene>
    <name evidence="3" type="ordered locus">MTR_8g072590</name>
</gene>
<name>G7L7X5_MEDTR</name>
<organism evidence="3 5">
    <name type="scientific">Medicago truncatula</name>
    <name type="common">Barrel medic</name>
    <name type="synonym">Medicago tribuloides</name>
    <dbReference type="NCBI Taxonomy" id="3880"/>
    <lineage>
        <taxon>Eukaryota</taxon>
        <taxon>Viridiplantae</taxon>
        <taxon>Streptophyta</taxon>
        <taxon>Embryophyta</taxon>
        <taxon>Tracheophyta</taxon>
        <taxon>Spermatophyta</taxon>
        <taxon>Magnoliopsida</taxon>
        <taxon>eudicotyledons</taxon>
        <taxon>Gunneridae</taxon>
        <taxon>Pentapetalae</taxon>
        <taxon>rosids</taxon>
        <taxon>fabids</taxon>
        <taxon>Fabales</taxon>
        <taxon>Fabaceae</taxon>
        <taxon>Papilionoideae</taxon>
        <taxon>50 kb inversion clade</taxon>
        <taxon>NPAAA clade</taxon>
        <taxon>Hologalegina</taxon>
        <taxon>IRL clade</taxon>
        <taxon>Trifolieae</taxon>
        <taxon>Medicago</taxon>
    </lineage>
</organism>
<keyword evidence="3" id="KW-0808">Transferase</keyword>
<feature type="chain" id="PRO_5014574099" evidence="1">
    <location>
        <begin position="22"/>
        <end position="659"/>
    </location>
</feature>
<dbReference type="Gene3D" id="3.30.200.20">
    <property type="entry name" value="Phosphorylase Kinase, domain 1"/>
    <property type="match status" value="1"/>
</dbReference>
<reference evidence="3 5" key="2">
    <citation type="journal article" date="2014" name="BMC Genomics">
        <title>An improved genome release (version Mt4.0) for the model legume Medicago truncatula.</title>
        <authorList>
            <person name="Tang H."/>
            <person name="Krishnakumar V."/>
            <person name="Bidwell S."/>
            <person name="Rosen B."/>
            <person name="Chan A."/>
            <person name="Zhou S."/>
            <person name="Gentzbittel L."/>
            <person name="Childs K.L."/>
            <person name="Yandell M."/>
            <person name="Gundlach H."/>
            <person name="Mayer K.F."/>
            <person name="Schwartz D.C."/>
            <person name="Town C.D."/>
        </authorList>
    </citation>
    <scope>GENOME REANNOTATION</scope>
    <source>
        <strain evidence="4 5">cv. Jemalong A17</strain>
    </source>
</reference>
<dbReference type="PROSITE" id="PS50011">
    <property type="entry name" value="PROTEIN_KINASE_DOM"/>
    <property type="match status" value="1"/>
</dbReference>
<dbReference type="HOGENOM" id="CLU_004875_3_1_1"/>
<dbReference type="GO" id="GO:0005783">
    <property type="term" value="C:endoplasmic reticulum"/>
    <property type="evidence" value="ECO:0000318"/>
    <property type="project" value="GO_Central"/>
</dbReference>
<reference evidence="3 5" key="1">
    <citation type="journal article" date="2011" name="Nature">
        <title>The Medicago genome provides insight into the evolution of rhizobial symbioses.</title>
        <authorList>
            <person name="Young N.D."/>
            <person name="Debelle F."/>
            <person name="Oldroyd G.E."/>
            <person name="Geurts R."/>
            <person name="Cannon S.B."/>
            <person name="Udvardi M.K."/>
            <person name="Benedito V.A."/>
            <person name="Mayer K.F."/>
            <person name="Gouzy J."/>
            <person name="Schoof H."/>
            <person name="Van de Peer Y."/>
            <person name="Proost S."/>
            <person name="Cook D.R."/>
            <person name="Meyers B.C."/>
            <person name="Spannagl M."/>
            <person name="Cheung F."/>
            <person name="De Mita S."/>
            <person name="Krishnakumar V."/>
            <person name="Gundlach H."/>
            <person name="Zhou S."/>
            <person name="Mudge J."/>
            <person name="Bharti A.K."/>
            <person name="Murray J.D."/>
            <person name="Naoumkina M.A."/>
            <person name="Rosen B."/>
            <person name="Silverstein K.A."/>
            <person name="Tang H."/>
            <person name="Rombauts S."/>
            <person name="Zhao P.X."/>
            <person name="Zhou P."/>
            <person name="Barbe V."/>
            <person name="Bardou P."/>
            <person name="Bechner M."/>
            <person name="Bellec A."/>
            <person name="Berger A."/>
            <person name="Berges H."/>
            <person name="Bidwell S."/>
            <person name="Bisseling T."/>
            <person name="Choisne N."/>
            <person name="Couloux A."/>
            <person name="Denny R."/>
            <person name="Deshpande S."/>
            <person name="Dai X."/>
            <person name="Doyle J.J."/>
            <person name="Dudez A.M."/>
            <person name="Farmer A.D."/>
            <person name="Fouteau S."/>
            <person name="Franken C."/>
            <person name="Gibelin C."/>
            <person name="Gish J."/>
            <person name="Goldstein S."/>
            <person name="Gonzalez A.J."/>
            <person name="Green P.J."/>
            <person name="Hallab A."/>
            <person name="Hartog M."/>
            <person name="Hua A."/>
            <person name="Humphray S.J."/>
            <person name="Jeong D.H."/>
            <person name="Jing Y."/>
            <person name="Jocker A."/>
            <person name="Kenton S.M."/>
            <person name="Kim D.J."/>
            <person name="Klee K."/>
            <person name="Lai H."/>
            <person name="Lang C."/>
            <person name="Lin S."/>
            <person name="Macmil S.L."/>
            <person name="Magdelenat G."/>
            <person name="Matthews L."/>
            <person name="McCorrison J."/>
            <person name="Monaghan E.L."/>
            <person name="Mun J.H."/>
            <person name="Najar F.Z."/>
            <person name="Nicholson C."/>
            <person name="Noirot C."/>
            <person name="O'Bleness M."/>
            <person name="Paule C.R."/>
            <person name="Poulain J."/>
            <person name="Prion F."/>
            <person name="Qin B."/>
            <person name="Qu C."/>
            <person name="Retzel E.F."/>
            <person name="Riddle C."/>
            <person name="Sallet E."/>
            <person name="Samain S."/>
            <person name="Samson N."/>
            <person name="Sanders I."/>
            <person name="Saurat O."/>
            <person name="Scarpelli C."/>
            <person name="Schiex T."/>
            <person name="Segurens B."/>
            <person name="Severin A.J."/>
            <person name="Sherrier D.J."/>
            <person name="Shi R."/>
            <person name="Sims S."/>
            <person name="Singer S.R."/>
            <person name="Sinharoy S."/>
            <person name="Sterck L."/>
            <person name="Viollet A."/>
            <person name="Wang B.B."/>
            <person name="Wang K."/>
            <person name="Wang M."/>
            <person name="Wang X."/>
            <person name="Warfsmann J."/>
            <person name="Weissenbach J."/>
            <person name="White D.D."/>
            <person name="White J.D."/>
            <person name="Wiley G.B."/>
            <person name="Wincker P."/>
            <person name="Xing Y."/>
            <person name="Yang L."/>
            <person name="Yao Z."/>
            <person name="Ying F."/>
            <person name="Zhai J."/>
            <person name="Zhou L."/>
            <person name="Zuber A."/>
            <person name="Denarie J."/>
            <person name="Dixon R.A."/>
            <person name="May G.D."/>
            <person name="Schwartz D.C."/>
            <person name="Rogers J."/>
            <person name="Quetier F."/>
            <person name="Town C.D."/>
            <person name="Roe B.A."/>
        </authorList>
    </citation>
    <scope>NUCLEOTIDE SEQUENCE [LARGE SCALE GENOMIC DNA]</scope>
    <source>
        <strain evidence="3">A17</strain>
        <strain evidence="4 5">cv. Jemalong A17</strain>
    </source>
</reference>
<reference evidence="4" key="3">
    <citation type="submission" date="2015-04" db="UniProtKB">
        <authorList>
            <consortium name="EnsemblPlants"/>
        </authorList>
    </citation>
    <scope>IDENTIFICATION</scope>
    <source>
        <strain evidence="4">cv. Jemalong A17</strain>
    </source>
</reference>
<accession>G7L7X5</accession>
<dbReference type="GO" id="GO:0004674">
    <property type="term" value="F:protein serine/threonine kinase activity"/>
    <property type="evidence" value="ECO:0000318"/>
    <property type="project" value="GO_Central"/>
</dbReference>
<feature type="domain" description="Protein kinase" evidence="2">
    <location>
        <begin position="371"/>
        <end position="627"/>
    </location>
</feature>
<dbReference type="Pfam" id="PF00069">
    <property type="entry name" value="Pkinase"/>
    <property type="match status" value="1"/>
</dbReference>
<protein>
    <submittedName>
        <fullName evidence="3">Serine/Threonine kinase domain protein</fullName>
    </submittedName>
</protein>
<dbReference type="STRING" id="3880.G7L7X5"/>
<dbReference type="eggNOG" id="KOG1027">
    <property type="taxonomic scope" value="Eukaryota"/>
</dbReference>
<dbReference type="PANTHER" id="PTHR13954">
    <property type="entry name" value="IRE1-RELATED"/>
    <property type="match status" value="1"/>
</dbReference>
<dbReference type="AlphaFoldDB" id="G7L7X5"/>
<dbReference type="InterPro" id="IPR045133">
    <property type="entry name" value="IRE1/2-like"/>
</dbReference>
<keyword evidence="5" id="KW-1185">Reference proteome</keyword>